<keyword evidence="2" id="KW-0732">Signal</keyword>
<evidence type="ECO:0000256" key="1">
    <source>
        <dbReference type="SAM" id="MobiDB-lite"/>
    </source>
</evidence>
<dbReference type="OrthoDB" id="5952682at2"/>
<dbReference type="Proteomes" id="UP000187012">
    <property type="component" value="Unassembled WGS sequence"/>
</dbReference>
<reference evidence="3 4" key="1">
    <citation type="submission" date="2016-12" db="EMBL/GenBank/DDBJ databases">
        <authorList>
            <person name="Song W.-J."/>
            <person name="Kurnit D.M."/>
        </authorList>
    </citation>
    <scope>NUCLEOTIDE SEQUENCE [LARGE SCALE GENOMIC DNA]</scope>
    <source>
        <strain evidence="3 4">STM7296</strain>
    </source>
</reference>
<dbReference type="EMBL" id="CYGX02000025">
    <property type="protein sequence ID" value="SIT40271.1"/>
    <property type="molecule type" value="Genomic_DNA"/>
</dbReference>
<evidence type="ECO:0000313" key="3">
    <source>
        <dbReference type="EMBL" id="SIT40271.1"/>
    </source>
</evidence>
<keyword evidence="4" id="KW-1185">Reference proteome</keyword>
<organism evidence="3 4">
    <name type="scientific">Paraburkholderia ribeironis</name>
    <dbReference type="NCBI Taxonomy" id="1247936"/>
    <lineage>
        <taxon>Bacteria</taxon>
        <taxon>Pseudomonadati</taxon>
        <taxon>Pseudomonadota</taxon>
        <taxon>Betaproteobacteria</taxon>
        <taxon>Burkholderiales</taxon>
        <taxon>Burkholderiaceae</taxon>
        <taxon>Paraburkholderia</taxon>
    </lineage>
</organism>
<sequence length="252" mass="27841">MKHSLLISRAMLLAASCALLQHASVVSAAQSADAALLAGMRATTSASPPMPQSDVAARSDVPAMPDTEDTHDRTGVAGDVQGSVQGNVAELTRMIHDAKLSELRTTYNGSYGASLFFYPQEVTYYVALFQDKHFWRVLKSENADRAEAIYADFARQTAQLADVEIRRLQLQAQKAYIEDIIVTSQESARRLQADLDVAHTQQAKVDDYQRQAQGEAVTLHAEQEKARAQLRQVQGEVMELQRRTELGLPKQK</sequence>
<dbReference type="RefSeq" id="WP_094779868.1">
    <property type="nucleotide sequence ID" value="NZ_CYGX02000025.1"/>
</dbReference>
<dbReference type="AlphaFoldDB" id="A0A1N7RYY0"/>
<dbReference type="Pfam" id="PF11180">
    <property type="entry name" value="DUF2968"/>
    <property type="match status" value="1"/>
</dbReference>
<protein>
    <submittedName>
        <fullName evidence="3">Putative exported lipoprotein</fullName>
    </submittedName>
</protein>
<evidence type="ECO:0000313" key="4">
    <source>
        <dbReference type="Proteomes" id="UP000187012"/>
    </source>
</evidence>
<evidence type="ECO:0000256" key="2">
    <source>
        <dbReference type="SAM" id="SignalP"/>
    </source>
</evidence>
<feature type="region of interest" description="Disordered" evidence="1">
    <location>
        <begin position="43"/>
        <end position="79"/>
    </location>
</feature>
<keyword evidence="3" id="KW-0449">Lipoprotein</keyword>
<accession>A0A1N7RYY0</accession>
<feature type="chain" id="PRO_5012162019" evidence="2">
    <location>
        <begin position="29"/>
        <end position="252"/>
    </location>
</feature>
<gene>
    <name evidence="3" type="ORF">BN2475_250092</name>
</gene>
<proteinExistence type="predicted"/>
<dbReference type="InterPro" id="IPR021350">
    <property type="entry name" value="DUF2968"/>
</dbReference>
<name>A0A1N7RYY0_9BURK</name>
<feature type="signal peptide" evidence="2">
    <location>
        <begin position="1"/>
        <end position="28"/>
    </location>
</feature>